<dbReference type="PANTHER" id="PTHR10589:SF29">
    <property type="entry name" value="UBIQUITIN CARBOXYL-TERMINAL HYDROLASE"/>
    <property type="match status" value="1"/>
</dbReference>
<dbReference type="GO" id="GO:0006511">
    <property type="term" value="P:ubiquitin-dependent protein catabolic process"/>
    <property type="evidence" value="ECO:0007669"/>
    <property type="project" value="UniProtKB-UniRule"/>
</dbReference>
<dbReference type="Pfam" id="PF01088">
    <property type="entry name" value="Peptidase_C12"/>
    <property type="match status" value="1"/>
</dbReference>
<proteinExistence type="inferred from homology"/>
<feature type="site" description="Transition state stabilizer" evidence="6">
    <location>
        <position position="183"/>
    </location>
</feature>
<keyword evidence="11" id="KW-1185">Reference proteome</keyword>
<dbReference type="Proteomes" id="UP000193689">
    <property type="component" value="Unassembled WGS sequence"/>
</dbReference>
<comment type="similarity">
    <text evidence="6 7">Belongs to the peptidase C12 family.</text>
</comment>
<dbReference type="SUPFAM" id="SSF54001">
    <property type="entry name" value="Cysteine proteinases"/>
    <property type="match status" value="1"/>
</dbReference>
<dbReference type="FunFam" id="3.40.532.10:FF:000010">
    <property type="entry name" value="Ubiquitin carboxyl-terminal hydrolase"/>
    <property type="match status" value="1"/>
</dbReference>
<evidence type="ECO:0000256" key="6">
    <source>
        <dbReference type="PROSITE-ProRule" id="PRU01393"/>
    </source>
</evidence>
<dbReference type="OrthoDB" id="1924260at2759"/>
<evidence type="ECO:0000313" key="11">
    <source>
        <dbReference type="Proteomes" id="UP000193689"/>
    </source>
</evidence>
<dbReference type="GO" id="GO:0016579">
    <property type="term" value="P:protein deubiquitination"/>
    <property type="evidence" value="ECO:0007669"/>
    <property type="project" value="TreeGrafter"/>
</dbReference>
<protein>
    <recommendedName>
        <fullName evidence="7">Ubiquitin carboxyl-terminal hydrolase</fullName>
        <ecNumber evidence="7">3.4.19.12</ecNumber>
    </recommendedName>
</protein>
<comment type="caution">
    <text evidence="10">The sequence shown here is derived from an EMBL/GenBank/DDBJ whole genome shotgun (WGS) entry which is preliminary data.</text>
</comment>
<comment type="catalytic activity">
    <reaction evidence="1 6 7">
        <text>Thiol-dependent hydrolysis of ester, thioester, amide, peptide and isopeptide bonds formed by the C-terminal Gly of ubiquitin (a 76-residue protein attached to proteins as an intracellular targeting signal).</text>
        <dbReference type="EC" id="3.4.19.12"/>
    </reaction>
</comment>
<feature type="site" description="Important for enzyme activity" evidence="6">
    <location>
        <position position="315"/>
    </location>
</feature>
<dbReference type="EC" id="3.4.19.12" evidence="7"/>
<feature type="compositionally biased region" description="Basic residues" evidence="8">
    <location>
        <begin position="265"/>
        <end position="281"/>
    </location>
</feature>
<evidence type="ECO:0000259" key="9">
    <source>
        <dbReference type="PROSITE" id="PS52048"/>
    </source>
</evidence>
<keyword evidence="5 6" id="KW-0788">Thiol protease</keyword>
<feature type="active site" description="Nucleophile" evidence="6">
    <location>
        <position position="189"/>
    </location>
</feature>
<gene>
    <name evidence="10" type="ORF">BCR38DRAFT_412000</name>
</gene>
<dbReference type="AlphaFoldDB" id="A0A1Y2DNM2"/>
<dbReference type="InParanoid" id="A0A1Y2DNM2"/>
<keyword evidence="3 6" id="KW-0833">Ubl conjugation pathway</keyword>
<dbReference type="PANTHER" id="PTHR10589">
    <property type="entry name" value="UBIQUITIN CARBOXYL-TERMINAL HYDROLASE"/>
    <property type="match status" value="1"/>
</dbReference>
<feature type="region of interest" description="Disordered" evidence="8">
    <location>
        <begin position="264"/>
        <end position="292"/>
    </location>
</feature>
<feature type="region of interest" description="Disordered" evidence="8">
    <location>
        <begin position="1"/>
        <end position="48"/>
    </location>
</feature>
<organism evidence="10 11">
    <name type="scientific">Pseudomassariella vexata</name>
    <dbReference type="NCBI Taxonomy" id="1141098"/>
    <lineage>
        <taxon>Eukaryota</taxon>
        <taxon>Fungi</taxon>
        <taxon>Dikarya</taxon>
        <taxon>Ascomycota</taxon>
        <taxon>Pezizomycotina</taxon>
        <taxon>Sordariomycetes</taxon>
        <taxon>Xylariomycetidae</taxon>
        <taxon>Amphisphaeriales</taxon>
        <taxon>Pseudomassariaceae</taxon>
        <taxon>Pseudomassariella</taxon>
    </lineage>
</organism>
<evidence type="ECO:0000256" key="7">
    <source>
        <dbReference type="RuleBase" id="RU361215"/>
    </source>
</evidence>
<dbReference type="STRING" id="1141098.A0A1Y2DNM2"/>
<evidence type="ECO:0000256" key="1">
    <source>
        <dbReference type="ARBA" id="ARBA00000707"/>
    </source>
</evidence>
<evidence type="ECO:0000256" key="3">
    <source>
        <dbReference type="ARBA" id="ARBA00022786"/>
    </source>
</evidence>
<dbReference type="RefSeq" id="XP_040713120.1">
    <property type="nucleotide sequence ID" value="XM_040858639.1"/>
</dbReference>
<accession>A0A1Y2DNM2</accession>
<dbReference type="InterPro" id="IPR038765">
    <property type="entry name" value="Papain-like_cys_pep_sf"/>
</dbReference>
<dbReference type="Gene3D" id="3.40.532.10">
    <property type="entry name" value="Peptidase C12, ubiquitin carboxyl-terminal hydrolase"/>
    <property type="match status" value="1"/>
</dbReference>
<evidence type="ECO:0000256" key="4">
    <source>
        <dbReference type="ARBA" id="ARBA00022801"/>
    </source>
</evidence>
<dbReference type="InterPro" id="IPR036959">
    <property type="entry name" value="Peptidase_C12_UCH_sf"/>
</dbReference>
<reference evidence="10 11" key="1">
    <citation type="submission" date="2016-07" db="EMBL/GenBank/DDBJ databases">
        <title>Pervasive Adenine N6-methylation of Active Genes in Fungi.</title>
        <authorList>
            <consortium name="DOE Joint Genome Institute"/>
            <person name="Mondo S.J."/>
            <person name="Dannebaum R.O."/>
            <person name="Kuo R.C."/>
            <person name="Labutti K."/>
            <person name="Haridas S."/>
            <person name="Kuo A."/>
            <person name="Salamov A."/>
            <person name="Ahrendt S.R."/>
            <person name="Lipzen A."/>
            <person name="Sullivan W."/>
            <person name="Andreopoulos W.B."/>
            <person name="Clum A."/>
            <person name="Lindquist E."/>
            <person name="Daum C."/>
            <person name="Ramamoorthy G.K."/>
            <person name="Gryganskyi A."/>
            <person name="Culley D."/>
            <person name="Magnuson J.K."/>
            <person name="James T.Y."/>
            <person name="O'Malley M.A."/>
            <person name="Stajich J.E."/>
            <person name="Spatafora J.W."/>
            <person name="Visel A."/>
            <person name="Grigoriev I.V."/>
        </authorList>
    </citation>
    <scope>NUCLEOTIDE SEQUENCE [LARGE SCALE GENOMIC DNA]</scope>
    <source>
        <strain evidence="10 11">CBS 129021</strain>
    </source>
</reference>
<feature type="domain" description="UCH catalytic" evidence="9">
    <location>
        <begin position="109"/>
        <end position="359"/>
    </location>
</feature>
<evidence type="ECO:0000256" key="8">
    <source>
        <dbReference type="SAM" id="MobiDB-lite"/>
    </source>
</evidence>
<feature type="compositionally biased region" description="Polar residues" evidence="8">
    <location>
        <begin position="1"/>
        <end position="14"/>
    </location>
</feature>
<keyword evidence="2 6" id="KW-0645">Protease</keyword>
<keyword evidence="4 6" id="KW-0378">Hydrolase</keyword>
<dbReference type="EMBL" id="MCFJ01000011">
    <property type="protein sequence ID" value="ORY60893.1"/>
    <property type="molecule type" value="Genomic_DNA"/>
</dbReference>
<evidence type="ECO:0000256" key="2">
    <source>
        <dbReference type="ARBA" id="ARBA00022670"/>
    </source>
</evidence>
<dbReference type="GO" id="GO:0005737">
    <property type="term" value="C:cytoplasm"/>
    <property type="evidence" value="ECO:0007669"/>
    <property type="project" value="TreeGrafter"/>
</dbReference>
<dbReference type="PRINTS" id="PR00707">
    <property type="entry name" value="UBCTHYDRLASE"/>
</dbReference>
<name>A0A1Y2DNM2_9PEZI</name>
<feature type="region of interest" description="Disordered" evidence="8">
    <location>
        <begin position="61"/>
        <end position="80"/>
    </location>
</feature>
<evidence type="ECO:0000313" key="10">
    <source>
        <dbReference type="EMBL" id="ORY60893.1"/>
    </source>
</evidence>
<sequence>MTSPKGNSVKNDTSPDPLAAEDLPTTETSNDPPTGPVRRSARSKKVPANYEAGIIISGPKASLLTPSRSSRPKRKAADMAEKTIAANSDRILDEVIERMKPGEHKEWAGWVELESDPAFFNAMLHMLGAREFKINEVFGLDDELLDMLPNPVFGLVFLSQYTTEESLGEKRAGCPEDLWFANQTTANACATVALMNILMNTPDPRFGNEMQQFKDETNDALPPRRGHMLDTNDFIRGVHNSVARRLDLLSEDLILQSKYEDQHKSLQRNKRSMKGNKKTSKKASTTNKKPKKVDPDACNHYIAYVPLNGKVWELDGLEANPLCLGEHEEGNWLGRATEAIQTRMAVYENLTYNILALCQSPQVSLVDKLATNVACAQNLDTLFRLNPAWTLPSPFTIFTDPKLSEFNLTRAQVDSKPLPESFVAKTRGGDFSVEQAQRMMNELSLEQQSIETDYAEELANHDEAIAKIQGRQRDYTPLIHTWVRLLSQAGVLKGLIKSVG</sequence>
<dbReference type="GO" id="GO:0004843">
    <property type="term" value="F:cysteine-type deubiquitinase activity"/>
    <property type="evidence" value="ECO:0007669"/>
    <property type="project" value="UniProtKB-UniRule"/>
</dbReference>
<dbReference type="GeneID" id="63774851"/>
<evidence type="ECO:0000256" key="5">
    <source>
        <dbReference type="ARBA" id="ARBA00022807"/>
    </source>
</evidence>
<dbReference type="InterPro" id="IPR001578">
    <property type="entry name" value="Peptidase_C12_UCH"/>
</dbReference>
<dbReference type="PROSITE" id="PS52048">
    <property type="entry name" value="UCH_DOMAIN"/>
    <property type="match status" value="1"/>
</dbReference>
<feature type="active site" description="Proton donor" evidence="6">
    <location>
        <position position="300"/>
    </location>
</feature>